<dbReference type="PANTHER" id="PTHR43496">
    <property type="entry name" value="PROTEIN LPLB"/>
    <property type="match status" value="1"/>
</dbReference>
<feature type="domain" description="ABC transmembrane type-1" evidence="6">
    <location>
        <begin position="354"/>
        <end position="544"/>
    </location>
</feature>
<dbReference type="STRING" id="159292.SAMN05192546_102145"/>
<evidence type="ECO:0000256" key="4">
    <source>
        <dbReference type="ARBA" id="ARBA00023136"/>
    </source>
</evidence>
<protein>
    <submittedName>
        <fullName evidence="7">Iron(III) transport system permease protein</fullName>
    </submittedName>
</protein>
<keyword evidence="5" id="KW-0813">Transport</keyword>
<evidence type="ECO:0000313" key="8">
    <source>
        <dbReference type="Proteomes" id="UP000199230"/>
    </source>
</evidence>
<organism evidence="7 8">
    <name type="scientific">Tindallia californiensis</name>
    <dbReference type="NCBI Taxonomy" id="159292"/>
    <lineage>
        <taxon>Bacteria</taxon>
        <taxon>Bacillati</taxon>
        <taxon>Bacillota</taxon>
        <taxon>Clostridia</taxon>
        <taxon>Peptostreptococcales</taxon>
        <taxon>Tindalliaceae</taxon>
        <taxon>Tindallia</taxon>
    </lineage>
</organism>
<feature type="transmembrane region" description="Helical" evidence="5">
    <location>
        <begin position="252"/>
        <end position="271"/>
    </location>
</feature>
<dbReference type="GO" id="GO:0055085">
    <property type="term" value="P:transmembrane transport"/>
    <property type="evidence" value="ECO:0007669"/>
    <property type="project" value="InterPro"/>
</dbReference>
<feature type="transmembrane region" description="Helical" evidence="5">
    <location>
        <begin position="481"/>
        <end position="503"/>
    </location>
</feature>
<proteinExistence type="inferred from homology"/>
<evidence type="ECO:0000256" key="3">
    <source>
        <dbReference type="ARBA" id="ARBA00022989"/>
    </source>
</evidence>
<dbReference type="GO" id="GO:0005886">
    <property type="term" value="C:plasma membrane"/>
    <property type="evidence" value="ECO:0007669"/>
    <property type="project" value="UniProtKB-SubCell"/>
</dbReference>
<keyword evidence="2 5" id="KW-0812">Transmembrane</keyword>
<dbReference type="AlphaFoldDB" id="A0A1H3JX46"/>
<feature type="transmembrane region" description="Helical" evidence="5">
    <location>
        <begin position="523"/>
        <end position="548"/>
    </location>
</feature>
<evidence type="ECO:0000256" key="2">
    <source>
        <dbReference type="ARBA" id="ARBA00022692"/>
    </source>
</evidence>
<dbReference type="PROSITE" id="PS50928">
    <property type="entry name" value="ABC_TM1"/>
    <property type="match status" value="2"/>
</dbReference>
<feature type="transmembrane region" description="Helical" evidence="5">
    <location>
        <begin position="418"/>
        <end position="436"/>
    </location>
</feature>
<feature type="transmembrane region" description="Helical" evidence="5">
    <location>
        <begin position="358"/>
        <end position="377"/>
    </location>
</feature>
<feature type="transmembrane region" description="Helical" evidence="5">
    <location>
        <begin position="389"/>
        <end position="412"/>
    </location>
</feature>
<reference evidence="7 8" key="1">
    <citation type="submission" date="2016-10" db="EMBL/GenBank/DDBJ databases">
        <authorList>
            <person name="de Groot N.N."/>
        </authorList>
    </citation>
    <scope>NUCLEOTIDE SEQUENCE [LARGE SCALE GENOMIC DNA]</scope>
    <source>
        <strain evidence="7 8">APO</strain>
    </source>
</reference>
<feature type="transmembrane region" description="Helical" evidence="5">
    <location>
        <begin position="20"/>
        <end position="42"/>
    </location>
</feature>
<evidence type="ECO:0000313" key="7">
    <source>
        <dbReference type="EMBL" id="SDY44537.1"/>
    </source>
</evidence>
<gene>
    <name evidence="7" type="ORF">SAMN05192546_102145</name>
</gene>
<comment type="subcellular location">
    <subcellularLocation>
        <location evidence="5">Cell membrane</location>
        <topology evidence="5">Multi-pass membrane protein</topology>
    </subcellularLocation>
    <subcellularLocation>
        <location evidence="1">Membrane</location>
        <topology evidence="1">Multi-pass membrane protein</topology>
    </subcellularLocation>
</comment>
<feature type="transmembrane region" description="Helical" evidence="5">
    <location>
        <begin position="151"/>
        <end position="174"/>
    </location>
</feature>
<sequence>MNKGYVKRRGERSSLSFSVFFDKILIAGIAGTLFLFILYPVAGVLMRSLKWNSEWSLYHYRNLMTIRNLELIRNSVFVATFSSVNATLLAFFIGVFAHFKKRFVRNAIYRSLMMTMISPPFISAIALLTLFGRRGFISYGVFGVTLNPYGWHGIVILQSLSGVSLSAMMMMTGLSQIDGRLFLAARDLGANPLSTLKEVVLPSMVPTILSVFFLQFTMNISDFTTPIIIGGRYRVLATEAYLRVYAQANLNGAAAMTVLLLPPAILAFYFYRRNMKRVHTLSERAKILEMESLNFKLPKGVQMLTGGVVAVFFLINVVQYGNLFFTAFTRNVSGTPVFTLNHLAVFQSRHVDALIRTIYMAVAAALLSTMIGVLLSYYHRRRKVKGFGILEFIGSIPYIIPGIFFGLAYVVVFHRGPISLTGTLIILILNCTFRHISVGNKAANAAFENLDHKIEWASYDLGASKIGSLLKVTFPILRPTLLVSFINSFTASMTTVGPLLFLVSPRNLVTSVLMFNEVNSGRYGQSAVIGSALILITFSVNLMAIRLLSAERRSGK</sequence>
<accession>A0A1H3JX46</accession>
<comment type="similarity">
    <text evidence="5">Belongs to the binding-protein-dependent transport system permease family.</text>
</comment>
<feature type="transmembrane region" description="Helical" evidence="5">
    <location>
        <begin position="300"/>
        <end position="321"/>
    </location>
</feature>
<dbReference type="Pfam" id="PF00528">
    <property type="entry name" value="BPD_transp_1"/>
    <property type="match status" value="2"/>
</dbReference>
<dbReference type="OrthoDB" id="57323at2"/>
<dbReference type="CDD" id="cd06261">
    <property type="entry name" value="TM_PBP2"/>
    <property type="match status" value="2"/>
</dbReference>
<feature type="transmembrane region" description="Helical" evidence="5">
    <location>
        <begin position="76"/>
        <end position="99"/>
    </location>
</feature>
<keyword evidence="8" id="KW-1185">Reference proteome</keyword>
<dbReference type="PANTHER" id="PTHR43496:SF1">
    <property type="entry name" value="POLYGALACTURONAN_RHAMNOGALACTURONAN TRANSPORT SYSTEM PERMEASE PROTEIN YTEP"/>
    <property type="match status" value="1"/>
</dbReference>
<dbReference type="InterPro" id="IPR000515">
    <property type="entry name" value="MetI-like"/>
</dbReference>
<evidence type="ECO:0000259" key="6">
    <source>
        <dbReference type="PROSITE" id="PS50928"/>
    </source>
</evidence>
<dbReference type="InterPro" id="IPR035906">
    <property type="entry name" value="MetI-like_sf"/>
</dbReference>
<name>A0A1H3JX46_9FIRM</name>
<feature type="transmembrane region" description="Helical" evidence="5">
    <location>
        <begin position="111"/>
        <end position="131"/>
    </location>
</feature>
<dbReference type="Proteomes" id="UP000199230">
    <property type="component" value="Unassembled WGS sequence"/>
</dbReference>
<dbReference type="Gene3D" id="1.10.3720.10">
    <property type="entry name" value="MetI-like"/>
    <property type="match status" value="2"/>
</dbReference>
<dbReference type="EMBL" id="FNPV01000002">
    <property type="protein sequence ID" value="SDY44537.1"/>
    <property type="molecule type" value="Genomic_DNA"/>
</dbReference>
<dbReference type="RefSeq" id="WP_143033158.1">
    <property type="nucleotide sequence ID" value="NZ_FNPV01000002.1"/>
</dbReference>
<dbReference type="SUPFAM" id="SSF161098">
    <property type="entry name" value="MetI-like"/>
    <property type="match status" value="2"/>
</dbReference>
<feature type="domain" description="ABC transmembrane type-1" evidence="6">
    <location>
        <begin position="72"/>
        <end position="271"/>
    </location>
</feature>
<evidence type="ECO:0000256" key="1">
    <source>
        <dbReference type="ARBA" id="ARBA00004141"/>
    </source>
</evidence>
<keyword evidence="4 5" id="KW-0472">Membrane</keyword>
<evidence type="ECO:0000256" key="5">
    <source>
        <dbReference type="RuleBase" id="RU363032"/>
    </source>
</evidence>
<feature type="transmembrane region" description="Helical" evidence="5">
    <location>
        <begin position="195"/>
        <end position="216"/>
    </location>
</feature>
<keyword evidence="3 5" id="KW-1133">Transmembrane helix</keyword>